<feature type="binding site" evidence="1">
    <location>
        <position position="261"/>
    </location>
    <ligand>
        <name>Mg(2+)</name>
        <dbReference type="ChEBI" id="CHEBI:18420"/>
        <label>1</label>
    </ligand>
</feature>
<protein>
    <submittedName>
        <fullName evidence="2">ADP-ribosyl-[dinitrogen reductase] hydrolase</fullName>
    </submittedName>
</protein>
<organism evidence="2 3">
    <name type="scientific">Rubrivivax gelatinosus</name>
    <name type="common">Rhodocyclus gelatinosus</name>
    <name type="synonym">Rhodopseudomonas gelatinosa</name>
    <dbReference type="NCBI Taxonomy" id="28068"/>
    <lineage>
        <taxon>Bacteria</taxon>
        <taxon>Pseudomonadati</taxon>
        <taxon>Pseudomonadota</taxon>
        <taxon>Betaproteobacteria</taxon>
        <taxon>Burkholderiales</taxon>
        <taxon>Sphaerotilaceae</taxon>
        <taxon>Rubrivivax</taxon>
    </lineage>
</organism>
<feature type="binding site" evidence="1">
    <location>
        <position position="71"/>
    </location>
    <ligand>
        <name>Mg(2+)</name>
        <dbReference type="ChEBI" id="CHEBI:18420"/>
        <label>1</label>
    </ligand>
</feature>
<dbReference type="PANTHER" id="PTHR16222">
    <property type="entry name" value="ADP-RIBOSYLGLYCOHYDROLASE"/>
    <property type="match status" value="1"/>
</dbReference>
<sequence>MSEALAGRITAAGGLAAVADRALGAYLGLALGDALGATVEFMTPREIVHRWGVHRRIVGGGWLKLKAGEVTDDTTMSLALGAALLRGAAEGRPWDTRLVAEAFVGWLRSRPVDCGNTCRRGIQRFLADGSLEGPYNEGDGGNGAAMRNLPVALATLGDDALFERVSLAQARVTHHHALSDAATLALGRLLQGLLLGDRPAQSAERIAAIVDAHPKFRFTPYRGRASAYVVDTMQTVLHFFSTREGFEDALVDCVNQGEDADTNGALVGMLAGARCGASRLPREWLTRLKPDIRHAVVEQASALVALALDAPR</sequence>
<evidence type="ECO:0000256" key="1">
    <source>
        <dbReference type="PIRSR" id="PIRSR605502-1"/>
    </source>
</evidence>
<keyword evidence="1" id="KW-0460">Magnesium</keyword>
<dbReference type="AlphaFoldDB" id="A0A4V2SGB6"/>
<gene>
    <name evidence="2" type="ORF">EV684_11276</name>
</gene>
<dbReference type="InterPro" id="IPR036705">
    <property type="entry name" value="Ribosyl_crysJ1_sf"/>
</dbReference>
<dbReference type="RefSeq" id="WP_132648687.1">
    <property type="nucleotide sequence ID" value="NZ_CP181386.1"/>
</dbReference>
<dbReference type="InterPro" id="IPR005502">
    <property type="entry name" value="Ribosyl_crysJ1"/>
</dbReference>
<proteinExistence type="predicted"/>
<feature type="binding site" evidence="1">
    <location>
        <position position="262"/>
    </location>
    <ligand>
        <name>Mg(2+)</name>
        <dbReference type="ChEBI" id="CHEBI:18420"/>
        <label>1</label>
    </ligand>
</feature>
<dbReference type="Pfam" id="PF03747">
    <property type="entry name" value="ADP_ribosyl_GH"/>
    <property type="match status" value="1"/>
</dbReference>
<dbReference type="InterPro" id="IPR013479">
    <property type="entry name" value="ADP-ribosyl_diN_reduct_hydro"/>
</dbReference>
<name>A0A4V2SGB6_RUBGE</name>
<dbReference type="GO" id="GO:0046872">
    <property type="term" value="F:metal ion binding"/>
    <property type="evidence" value="ECO:0007669"/>
    <property type="project" value="UniProtKB-KW"/>
</dbReference>
<dbReference type="InterPro" id="IPR050792">
    <property type="entry name" value="ADP-ribosylglycohydrolase"/>
</dbReference>
<dbReference type="NCBIfam" id="TIGR02662">
    <property type="entry name" value="dinitro_DRAG"/>
    <property type="match status" value="1"/>
</dbReference>
<dbReference type="EMBL" id="SLXD01000012">
    <property type="protein sequence ID" value="TCP00638.1"/>
    <property type="molecule type" value="Genomic_DNA"/>
</dbReference>
<dbReference type="SUPFAM" id="SSF101478">
    <property type="entry name" value="ADP-ribosylglycohydrolase"/>
    <property type="match status" value="1"/>
</dbReference>
<dbReference type="GeneID" id="99683326"/>
<evidence type="ECO:0000313" key="2">
    <source>
        <dbReference type="EMBL" id="TCP00638.1"/>
    </source>
</evidence>
<dbReference type="Gene3D" id="1.10.4080.10">
    <property type="entry name" value="ADP-ribosylation/Crystallin J1"/>
    <property type="match status" value="1"/>
</dbReference>
<comment type="cofactor">
    <cofactor evidence="1">
        <name>Mg(2+)</name>
        <dbReference type="ChEBI" id="CHEBI:18420"/>
    </cofactor>
    <text evidence="1">Binds 2 magnesium ions per subunit.</text>
</comment>
<accession>A0A4V2SGB6</accession>
<dbReference type="PANTHER" id="PTHR16222:SF12">
    <property type="entry name" value="ADP-RIBOSYLGLYCOHYDROLASE-RELATED"/>
    <property type="match status" value="1"/>
</dbReference>
<feature type="binding site" evidence="1">
    <location>
        <position position="72"/>
    </location>
    <ligand>
        <name>Mg(2+)</name>
        <dbReference type="ChEBI" id="CHEBI:18420"/>
        <label>1</label>
    </ligand>
</feature>
<feature type="binding site" evidence="1">
    <location>
        <position position="73"/>
    </location>
    <ligand>
        <name>Mg(2+)</name>
        <dbReference type="ChEBI" id="CHEBI:18420"/>
        <label>1</label>
    </ligand>
</feature>
<evidence type="ECO:0000313" key="3">
    <source>
        <dbReference type="Proteomes" id="UP000295106"/>
    </source>
</evidence>
<feature type="binding site" evidence="1">
    <location>
        <position position="259"/>
    </location>
    <ligand>
        <name>Mg(2+)</name>
        <dbReference type="ChEBI" id="CHEBI:18420"/>
        <label>1</label>
    </ligand>
</feature>
<dbReference type="OrthoDB" id="9798107at2"/>
<dbReference type="GO" id="GO:0016787">
    <property type="term" value="F:hydrolase activity"/>
    <property type="evidence" value="ECO:0007669"/>
    <property type="project" value="UniProtKB-KW"/>
</dbReference>
<keyword evidence="2" id="KW-0378">Hydrolase</keyword>
<comment type="caution">
    <text evidence="2">The sequence shown here is derived from an EMBL/GenBank/DDBJ whole genome shotgun (WGS) entry which is preliminary data.</text>
</comment>
<reference evidence="2 3" key="1">
    <citation type="submission" date="2019-03" db="EMBL/GenBank/DDBJ databases">
        <title>Genomic Encyclopedia of Type Strains, Phase IV (KMG-IV): sequencing the most valuable type-strain genomes for metagenomic binning, comparative biology and taxonomic classification.</title>
        <authorList>
            <person name="Goeker M."/>
        </authorList>
    </citation>
    <scope>NUCLEOTIDE SEQUENCE [LARGE SCALE GENOMIC DNA]</scope>
    <source>
        <strain evidence="2 3">DSM 1709</strain>
    </source>
</reference>
<dbReference type="Proteomes" id="UP000295106">
    <property type="component" value="Unassembled WGS sequence"/>
</dbReference>
<keyword evidence="1" id="KW-0479">Metal-binding</keyword>